<name>A0A1X2LNS6_9MYCO</name>
<dbReference type="EMBL" id="NCXP01000059">
    <property type="protein sequence ID" value="OSC36310.1"/>
    <property type="molecule type" value="Genomic_DNA"/>
</dbReference>
<dbReference type="Proteomes" id="UP000193247">
    <property type="component" value="Unassembled WGS sequence"/>
</dbReference>
<reference evidence="2 3" key="1">
    <citation type="submission" date="2017-04" db="EMBL/GenBank/DDBJ databases">
        <title>The new phylogeny of genus Mycobacterium.</title>
        <authorList>
            <person name="Tortoli E."/>
            <person name="Trovato A."/>
            <person name="Cirillo D.M."/>
        </authorList>
    </citation>
    <scope>NUCLEOTIDE SEQUENCE [LARGE SCALE GENOMIC DNA]</scope>
    <source>
        <strain evidence="2 3">TBL 1200985</strain>
    </source>
</reference>
<dbReference type="OrthoDB" id="4725301at2"/>
<feature type="region of interest" description="Disordered" evidence="1">
    <location>
        <begin position="99"/>
        <end position="125"/>
    </location>
</feature>
<evidence type="ECO:0000313" key="2">
    <source>
        <dbReference type="EMBL" id="OSC36310.1"/>
    </source>
</evidence>
<comment type="caution">
    <text evidence="2">The sequence shown here is derived from an EMBL/GenBank/DDBJ whole genome shotgun (WGS) entry which is preliminary data.</text>
</comment>
<dbReference type="AlphaFoldDB" id="A0A1X2LNS6"/>
<organism evidence="2 3">
    <name type="scientific">Mycobacterium decipiens</name>
    <dbReference type="NCBI Taxonomy" id="1430326"/>
    <lineage>
        <taxon>Bacteria</taxon>
        <taxon>Bacillati</taxon>
        <taxon>Actinomycetota</taxon>
        <taxon>Actinomycetes</taxon>
        <taxon>Mycobacteriales</taxon>
        <taxon>Mycobacteriaceae</taxon>
        <taxon>Mycobacterium</taxon>
    </lineage>
</organism>
<proteinExistence type="predicted"/>
<protein>
    <submittedName>
        <fullName evidence="2">Uncharacterized protein</fullName>
    </submittedName>
</protein>
<sequence length="125" mass="13614">MIVDYFNAVNGQDYATAWGYLGRPMRARYGATSADRDADGLSHFSSTMRRDLQCVRVTGIASADRADPDVSASLGIQWHQVTFDVRYSMPRNTGAATLPPFYKTHADPHEPGAPPPLIIDEATAG</sequence>
<keyword evidence="3" id="KW-1185">Reference proteome</keyword>
<gene>
    <name evidence="2" type="ORF">B8W66_23080</name>
</gene>
<evidence type="ECO:0000313" key="3">
    <source>
        <dbReference type="Proteomes" id="UP000193247"/>
    </source>
</evidence>
<accession>A0A1X2LNS6</accession>
<evidence type="ECO:0000256" key="1">
    <source>
        <dbReference type="SAM" id="MobiDB-lite"/>
    </source>
</evidence>